<evidence type="ECO:0000256" key="3">
    <source>
        <dbReference type="ARBA" id="ARBA00022989"/>
    </source>
</evidence>
<dbReference type="EMBL" id="JAZGQO010000006">
    <property type="protein sequence ID" value="KAK6186081.1"/>
    <property type="molecule type" value="Genomic_DNA"/>
</dbReference>
<gene>
    <name evidence="8" type="ORF">SNE40_008187</name>
</gene>
<dbReference type="GO" id="GO:0005230">
    <property type="term" value="F:extracellular ligand-gated monoatomic ion channel activity"/>
    <property type="evidence" value="ECO:0007669"/>
    <property type="project" value="InterPro"/>
</dbReference>
<dbReference type="GO" id="GO:0004888">
    <property type="term" value="F:transmembrane signaling receptor activity"/>
    <property type="evidence" value="ECO:0007669"/>
    <property type="project" value="InterPro"/>
</dbReference>
<keyword evidence="5" id="KW-0407">Ion channel</keyword>
<dbReference type="CDD" id="cd18989">
    <property type="entry name" value="LGIC_ECD_cation"/>
    <property type="match status" value="1"/>
</dbReference>
<dbReference type="InterPro" id="IPR006029">
    <property type="entry name" value="Neurotrans-gated_channel_TM"/>
</dbReference>
<feature type="transmembrane region" description="Helical" evidence="5">
    <location>
        <begin position="233"/>
        <end position="257"/>
    </location>
</feature>
<dbReference type="Gene3D" id="1.20.58.390">
    <property type="entry name" value="Neurotransmitter-gated ion-channel transmembrane domain"/>
    <property type="match status" value="1"/>
</dbReference>
<dbReference type="InterPro" id="IPR018000">
    <property type="entry name" value="Neurotransmitter_ion_chnl_CS"/>
</dbReference>
<evidence type="ECO:0000256" key="1">
    <source>
        <dbReference type="ARBA" id="ARBA00004141"/>
    </source>
</evidence>
<dbReference type="InterPro" id="IPR036734">
    <property type="entry name" value="Neur_chan_lig-bd_sf"/>
</dbReference>
<name>A0AAN8JZ93_PATCE</name>
<dbReference type="InterPro" id="IPR006202">
    <property type="entry name" value="Neur_chan_lig-bd"/>
</dbReference>
<keyword evidence="3 5" id="KW-1133">Transmembrane helix</keyword>
<feature type="transmembrane region" description="Helical" evidence="5">
    <location>
        <begin position="263"/>
        <end position="281"/>
    </location>
</feature>
<evidence type="ECO:0000313" key="9">
    <source>
        <dbReference type="Proteomes" id="UP001347796"/>
    </source>
</evidence>
<keyword evidence="5" id="KW-0813">Transport</keyword>
<evidence type="ECO:0000256" key="5">
    <source>
        <dbReference type="RuleBase" id="RU000687"/>
    </source>
</evidence>
<dbReference type="InterPro" id="IPR038050">
    <property type="entry name" value="Neuro_actylchol_rec"/>
</dbReference>
<evidence type="ECO:0000256" key="4">
    <source>
        <dbReference type="ARBA" id="ARBA00023136"/>
    </source>
</evidence>
<evidence type="ECO:0000256" key="2">
    <source>
        <dbReference type="ARBA" id="ARBA00022692"/>
    </source>
</evidence>
<accession>A0AAN8JZ93</accession>
<reference evidence="8 9" key="1">
    <citation type="submission" date="2024-01" db="EMBL/GenBank/DDBJ databases">
        <title>The genome of the rayed Mediterranean limpet Patella caerulea (Linnaeus, 1758).</title>
        <authorList>
            <person name="Anh-Thu Weber A."/>
            <person name="Halstead-Nussloch G."/>
        </authorList>
    </citation>
    <scope>NUCLEOTIDE SEQUENCE [LARGE SCALE GENOMIC DNA]</scope>
    <source>
        <strain evidence="8">AATW-2023a</strain>
        <tissue evidence="8">Whole specimen</tissue>
    </source>
</reference>
<proteinExistence type="inferred from homology"/>
<dbReference type="PANTHER" id="PTHR18945">
    <property type="entry name" value="NEUROTRANSMITTER GATED ION CHANNEL"/>
    <property type="match status" value="1"/>
</dbReference>
<sequence>MDILRFQISYWVVGMMISSVDSATKEDRYNLYNEIFVDSFYNPNLRPVENDVDPLEVWVVFSLVSISEIKEKDQTLVAFGNIGLQWTDTFLAWNSTRFNGLEYIVVPQVQVWRPDVVIGNMVEKTTKLGFDEMPIRLNNTGHVTWFPNILFKTACDINLRYYPFDTQVCTIQLNPLVSEINEIELNLASDHDPLAEYGQNGQWELILLSLEETQDKYKSILKFELTLKRRRSFYIMNIVLPVIFLSFMGNLVFALPAESGEKMSLTITILLAYVVYLTIISENMPQTSIHISLLAVYLTILVALSSISVIITTLVLRLHHKDDSIPVSKGIRNVIKFFRSCRNRSPKIVNIQKRVATPVSAESADDIQDPDDNVTWGDVARSLDVFFFWLYLLITGLSTVVLLLIMLT</sequence>
<dbReference type="Pfam" id="PF02932">
    <property type="entry name" value="Neur_chan_memb"/>
    <property type="match status" value="1"/>
</dbReference>
<feature type="transmembrane region" description="Helical" evidence="5">
    <location>
        <begin position="293"/>
        <end position="316"/>
    </location>
</feature>
<evidence type="ECO:0000259" key="7">
    <source>
        <dbReference type="Pfam" id="PF02932"/>
    </source>
</evidence>
<keyword evidence="4 5" id="KW-0472">Membrane</keyword>
<evidence type="ECO:0000313" key="8">
    <source>
        <dbReference type="EMBL" id="KAK6186081.1"/>
    </source>
</evidence>
<dbReference type="Gene3D" id="2.70.170.10">
    <property type="entry name" value="Neurotransmitter-gated ion-channel ligand-binding domain"/>
    <property type="match status" value="1"/>
</dbReference>
<dbReference type="PRINTS" id="PR00252">
    <property type="entry name" value="NRIONCHANNEL"/>
</dbReference>
<dbReference type="InterPro" id="IPR036719">
    <property type="entry name" value="Neuro-gated_channel_TM_sf"/>
</dbReference>
<dbReference type="PROSITE" id="PS00236">
    <property type="entry name" value="NEUROTR_ION_CHANNEL"/>
    <property type="match status" value="1"/>
</dbReference>
<keyword evidence="5" id="KW-0406">Ion transport</keyword>
<keyword evidence="2 5" id="KW-0812">Transmembrane</keyword>
<protein>
    <submittedName>
        <fullName evidence="8">Uncharacterized protein</fullName>
    </submittedName>
</protein>
<dbReference type="Proteomes" id="UP001347796">
    <property type="component" value="Unassembled WGS sequence"/>
</dbReference>
<dbReference type="SUPFAM" id="SSF63712">
    <property type="entry name" value="Nicotinic receptor ligand binding domain-like"/>
    <property type="match status" value="1"/>
</dbReference>
<dbReference type="InterPro" id="IPR006201">
    <property type="entry name" value="Neur_channel"/>
</dbReference>
<dbReference type="GO" id="GO:0016020">
    <property type="term" value="C:membrane"/>
    <property type="evidence" value="ECO:0007669"/>
    <property type="project" value="UniProtKB-SubCell"/>
</dbReference>
<keyword evidence="9" id="KW-1185">Reference proteome</keyword>
<organism evidence="8 9">
    <name type="scientific">Patella caerulea</name>
    <name type="common">Rayed Mediterranean limpet</name>
    <dbReference type="NCBI Taxonomy" id="87958"/>
    <lineage>
        <taxon>Eukaryota</taxon>
        <taxon>Metazoa</taxon>
        <taxon>Spiralia</taxon>
        <taxon>Lophotrochozoa</taxon>
        <taxon>Mollusca</taxon>
        <taxon>Gastropoda</taxon>
        <taxon>Patellogastropoda</taxon>
        <taxon>Patelloidea</taxon>
        <taxon>Patellidae</taxon>
        <taxon>Patella</taxon>
    </lineage>
</organism>
<comment type="subcellular location">
    <subcellularLocation>
        <location evidence="1">Membrane</location>
        <topology evidence="1">Multi-pass membrane protein</topology>
    </subcellularLocation>
</comment>
<dbReference type="CDD" id="cd19051">
    <property type="entry name" value="LGIC_TM_cation"/>
    <property type="match status" value="1"/>
</dbReference>
<evidence type="ECO:0000259" key="6">
    <source>
        <dbReference type="Pfam" id="PF02931"/>
    </source>
</evidence>
<dbReference type="SUPFAM" id="SSF90112">
    <property type="entry name" value="Neurotransmitter-gated ion-channel transmembrane pore"/>
    <property type="match status" value="1"/>
</dbReference>
<feature type="domain" description="Neurotransmitter-gated ion-channel transmembrane" evidence="7">
    <location>
        <begin position="238"/>
        <end position="325"/>
    </location>
</feature>
<dbReference type="Pfam" id="PF02931">
    <property type="entry name" value="Neur_chan_LBD"/>
    <property type="match status" value="1"/>
</dbReference>
<dbReference type="AlphaFoldDB" id="A0AAN8JZ93"/>
<feature type="transmembrane region" description="Helical" evidence="5">
    <location>
        <begin position="386"/>
        <end position="407"/>
    </location>
</feature>
<comment type="similarity">
    <text evidence="5">Belongs to the ligand-gated ion channel (TC 1.A.9) family.</text>
</comment>
<comment type="caution">
    <text evidence="8">The sequence shown here is derived from an EMBL/GenBank/DDBJ whole genome shotgun (WGS) entry which is preliminary data.</text>
</comment>
<feature type="domain" description="Neurotransmitter-gated ion-channel ligand-binding" evidence="6">
    <location>
        <begin position="30"/>
        <end position="230"/>
    </location>
</feature>
<dbReference type="FunFam" id="2.70.170.10:FF:000028">
    <property type="entry name" value="AcetylCholine Receptor"/>
    <property type="match status" value="1"/>
</dbReference>